<keyword evidence="2" id="KW-1185">Reference proteome</keyword>
<evidence type="ECO:0000313" key="1">
    <source>
        <dbReference type="EMBL" id="KAJ7528883.1"/>
    </source>
</evidence>
<organism evidence="1 2">
    <name type="scientific">Diphasiastrum complanatum</name>
    <name type="common">Issler's clubmoss</name>
    <name type="synonym">Lycopodium complanatum</name>
    <dbReference type="NCBI Taxonomy" id="34168"/>
    <lineage>
        <taxon>Eukaryota</taxon>
        <taxon>Viridiplantae</taxon>
        <taxon>Streptophyta</taxon>
        <taxon>Embryophyta</taxon>
        <taxon>Tracheophyta</taxon>
        <taxon>Lycopodiopsida</taxon>
        <taxon>Lycopodiales</taxon>
        <taxon>Lycopodiaceae</taxon>
        <taxon>Lycopodioideae</taxon>
        <taxon>Diphasiastrum</taxon>
    </lineage>
</organism>
<name>A0ACC2BGF3_DIPCM</name>
<protein>
    <submittedName>
        <fullName evidence="1">Uncharacterized protein</fullName>
    </submittedName>
</protein>
<dbReference type="Proteomes" id="UP001162992">
    <property type="component" value="Chromosome 15"/>
</dbReference>
<gene>
    <name evidence="1" type="ORF">O6H91_15G023800</name>
</gene>
<evidence type="ECO:0000313" key="2">
    <source>
        <dbReference type="Proteomes" id="UP001162992"/>
    </source>
</evidence>
<accession>A0ACC2BGF3</accession>
<proteinExistence type="predicted"/>
<comment type="caution">
    <text evidence="1">The sequence shown here is derived from an EMBL/GenBank/DDBJ whole genome shotgun (WGS) entry which is preliminary data.</text>
</comment>
<reference evidence="2" key="1">
    <citation type="journal article" date="2024" name="Proc. Natl. Acad. Sci. U.S.A.">
        <title>Extraordinary preservation of gene collinearity over three hundred million years revealed in homosporous lycophytes.</title>
        <authorList>
            <person name="Li C."/>
            <person name="Wickell D."/>
            <person name="Kuo L.Y."/>
            <person name="Chen X."/>
            <person name="Nie B."/>
            <person name="Liao X."/>
            <person name="Peng D."/>
            <person name="Ji J."/>
            <person name="Jenkins J."/>
            <person name="Williams M."/>
            <person name="Shu S."/>
            <person name="Plott C."/>
            <person name="Barry K."/>
            <person name="Rajasekar S."/>
            <person name="Grimwood J."/>
            <person name="Han X."/>
            <person name="Sun S."/>
            <person name="Hou Z."/>
            <person name="He W."/>
            <person name="Dai G."/>
            <person name="Sun C."/>
            <person name="Schmutz J."/>
            <person name="Leebens-Mack J.H."/>
            <person name="Li F.W."/>
            <person name="Wang L."/>
        </authorList>
    </citation>
    <scope>NUCLEOTIDE SEQUENCE [LARGE SCALE GENOMIC DNA]</scope>
    <source>
        <strain evidence="2">cv. PW_Plant_1</strain>
    </source>
</reference>
<dbReference type="EMBL" id="CM055106">
    <property type="protein sequence ID" value="KAJ7528883.1"/>
    <property type="molecule type" value="Genomic_DNA"/>
</dbReference>
<sequence>MLGVFCNRLMLCFHFAKDEAQLLTRTSAVNMVSPSACGSEADIQCRNKQGALWLKVAAIAAIFTASAIGVALPLLGKRLKFLKTDGNLFFIAKALAAGVILATGFVHILPDAMEALTSNCLPEYPWKKFPFAGFIAMFSSLGTLVVDFVATEYFEKRHKQHEQPEFESLQNGSGEGITSGPANGGKQVVEHIDGDKPHMHIVGMRAHAASHSHSHPEGHHACVDSSHEHVHGHFGHSHTSTSGMDDELTHIRHAVISRVLELGIITHSVIIGLSLGVSESPCTIKPLLGALFFHQFFEGFALGGCISQARIDCISAICMSVFFAITTPAGIGIGIGISSTYRADSPNALIVEGIFDSISAGILVYMALVDLIAADFLSKRLRCDRRLQVFSYLSLFLGATAMSSLALWA</sequence>